<dbReference type="RefSeq" id="WP_036649570.1">
    <property type="nucleotide sequence ID" value="NZ_JQCR01000002.1"/>
</dbReference>
<feature type="region of interest" description="Disordered" evidence="1">
    <location>
        <begin position="317"/>
        <end position="361"/>
    </location>
</feature>
<sequence length="500" mass="54901">MVLDEPDGLSVGKLNKVQTRMMINTKIPNHLKLYLKEIDLRVTLEYAVTGKKMLSHLLKSERLSMNAFFGLLLQVAQGMEEGRLYMLDPVMYALHEDYIFIEGSLQNGKVYLAYIPWDNPAATHKPGESMRSLIMVLMASITELRGTGVQRLLQYCGEEGFSSGGLKALLAELLTEGGDSIKANPISTVERRATIAAVAVEEQTVPNRLVGWTGGYPSFQSMEEDHVINKSDSLNSESTNTSSSKIYIVLGCLLGGALLWKFLYLNHPNSLALLICGVISVVLAVISGLAWLGKLHLGGSSGEADEDEEAEIRRAMTGVKSGDGEQRFSRPSLSSSGPSAIPRHDPEPRIASRSGPSPANFLAEAPSQVAASIPMPIPPTALLSREKPTVKEQGKVQHQVPYLERYDDEGDGLRERIELNRPSFIIGRSTEVAQYIERSEGASRVHAEISRSTGGYILKDLDSRNGTFFQGESMIPYKEYQLAEGDVFTIVKGNYMFRTA</sequence>
<dbReference type="Pfam" id="PF19909">
    <property type="entry name" value="DUF6382"/>
    <property type="match status" value="1"/>
</dbReference>
<feature type="transmembrane region" description="Helical" evidence="2">
    <location>
        <begin position="246"/>
        <end position="265"/>
    </location>
</feature>
<accession>A0A098M901</accession>
<organism evidence="4 5">
    <name type="scientific">Paenibacillus wynnii</name>
    <dbReference type="NCBI Taxonomy" id="268407"/>
    <lineage>
        <taxon>Bacteria</taxon>
        <taxon>Bacillati</taxon>
        <taxon>Bacillota</taxon>
        <taxon>Bacilli</taxon>
        <taxon>Bacillales</taxon>
        <taxon>Paenibacillaceae</taxon>
        <taxon>Paenibacillus</taxon>
    </lineage>
</organism>
<dbReference type="Pfam" id="PF00498">
    <property type="entry name" value="FHA"/>
    <property type="match status" value="1"/>
</dbReference>
<keyword evidence="2" id="KW-1133">Transmembrane helix</keyword>
<dbReference type="STRING" id="268407.PWYN_06480"/>
<keyword evidence="2" id="KW-0812">Transmembrane</keyword>
<dbReference type="InterPro" id="IPR045962">
    <property type="entry name" value="DUF6382"/>
</dbReference>
<dbReference type="SUPFAM" id="SSF49879">
    <property type="entry name" value="SMAD/FHA domain"/>
    <property type="match status" value="1"/>
</dbReference>
<evidence type="ECO:0000313" key="5">
    <source>
        <dbReference type="Proteomes" id="UP000029734"/>
    </source>
</evidence>
<dbReference type="OrthoDB" id="9783862at2"/>
<keyword evidence="5" id="KW-1185">Reference proteome</keyword>
<evidence type="ECO:0000313" key="4">
    <source>
        <dbReference type="EMBL" id="KGE19035.1"/>
    </source>
</evidence>
<dbReference type="eggNOG" id="COG1716">
    <property type="taxonomic scope" value="Bacteria"/>
</dbReference>
<dbReference type="SMART" id="SM00240">
    <property type="entry name" value="FHA"/>
    <property type="match status" value="1"/>
</dbReference>
<dbReference type="EMBL" id="JQCR01000002">
    <property type="protein sequence ID" value="KGE19035.1"/>
    <property type="molecule type" value="Genomic_DNA"/>
</dbReference>
<feature type="transmembrane region" description="Helical" evidence="2">
    <location>
        <begin position="271"/>
        <end position="292"/>
    </location>
</feature>
<evidence type="ECO:0000256" key="2">
    <source>
        <dbReference type="SAM" id="Phobius"/>
    </source>
</evidence>
<dbReference type="InterPro" id="IPR000253">
    <property type="entry name" value="FHA_dom"/>
</dbReference>
<dbReference type="AlphaFoldDB" id="A0A098M901"/>
<dbReference type="Gene3D" id="2.60.200.20">
    <property type="match status" value="1"/>
</dbReference>
<gene>
    <name evidence="4" type="ORF">PWYN_06480</name>
</gene>
<reference evidence="4 5" key="1">
    <citation type="submission" date="2014-08" db="EMBL/GenBank/DDBJ databases">
        <authorList>
            <person name="den Bakker H.C."/>
        </authorList>
    </citation>
    <scope>NUCLEOTIDE SEQUENCE [LARGE SCALE GENOMIC DNA]</scope>
    <source>
        <strain evidence="4 5">DSM 18334</strain>
    </source>
</reference>
<dbReference type="Proteomes" id="UP000029734">
    <property type="component" value="Unassembled WGS sequence"/>
</dbReference>
<evidence type="ECO:0000259" key="3">
    <source>
        <dbReference type="PROSITE" id="PS50006"/>
    </source>
</evidence>
<feature type="compositionally biased region" description="Low complexity" evidence="1">
    <location>
        <begin position="329"/>
        <end position="341"/>
    </location>
</feature>
<reference evidence="4 5" key="2">
    <citation type="submission" date="2014-10" db="EMBL/GenBank/DDBJ databases">
        <title>Comparative genomics of the Paenibacillus odorifer group.</title>
        <authorList>
            <person name="Tsai Y.-C."/>
            <person name="Martin N."/>
            <person name="Korlach J."/>
            <person name="Wiedmann M."/>
        </authorList>
    </citation>
    <scope>NUCLEOTIDE SEQUENCE [LARGE SCALE GENOMIC DNA]</scope>
    <source>
        <strain evidence="4 5">DSM 18334</strain>
    </source>
</reference>
<comment type="caution">
    <text evidence="4">The sequence shown here is derived from an EMBL/GenBank/DDBJ whole genome shotgun (WGS) entry which is preliminary data.</text>
</comment>
<dbReference type="InterPro" id="IPR008984">
    <property type="entry name" value="SMAD_FHA_dom_sf"/>
</dbReference>
<dbReference type="PROSITE" id="PS50006">
    <property type="entry name" value="FHA_DOMAIN"/>
    <property type="match status" value="1"/>
</dbReference>
<name>A0A098M901_9BACL</name>
<dbReference type="CDD" id="cd00060">
    <property type="entry name" value="FHA"/>
    <property type="match status" value="1"/>
</dbReference>
<evidence type="ECO:0000256" key="1">
    <source>
        <dbReference type="SAM" id="MobiDB-lite"/>
    </source>
</evidence>
<proteinExistence type="predicted"/>
<protein>
    <recommendedName>
        <fullName evidence="3">FHA domain-containing protein</fullName>
    </recommendedName>
</protein>
<keyword evidence="2" id="KW-0472">Membrane</keyword>
<feature type="domain" description="FHA" evidence="3">
    <location>
        <begin position="424"/>
        <end position="474"/>
    </location>
</feature>